<dbReference type="Pfam" id="PF13443">
    <property type="entry name" value="HTH_26"/>
    <property type="match status" value="1"/>
</dbReference>
<evidence type="ECO:0000313" key="2">
    <source>
        <dbReference type="EMBL" id="SDY49778.1"/>
    </source>
</evidence>
<reference evidence="2 3" key="1">
    <citation type="submission" date="2016-10" db="EMBL/GenBank/DDBJ databases">
        <authorList>
            <person name="de Groot N.N."/>
        </authorList>
    </citation>
    <scope>NUCLEOTIDE SEQUENCE [LARGE SCALE GENOMIC DNA]</scope>
    <source>
        <strain evidence="2 3">DSM 24677</strain>
    </source>
</reference>
<dbReference type="InterPro" id="IPR010982">
    <property type="entry name" value="Lambda_DNA-bd_dom_sf"/>
</dbReference>
<dbReference type="AlphaFoldDB" id="A0A1H3KDV3"/>
<dbReference type="RefSeq" id="WP_089890307.1">
    <property type="nucleotide sequence ID" value="NZ_CALJFH010000012.1"/>
</dbReference>
<dbReference type="GO" id="GO:0003677">
    <property type="term" value="F:DNA binding"/>
    <property type="evidence" value="ECO:0007669"/>
    <property type="project" value="UniProtKB-KW"/>
</dbReference>
<feature type="domain" description="HTH cro/C1-type" evidence="1">
    <location>
        <begin position="39"/>
        <end position="79"/>
    </location>
</feature>
<evidence type="ECO:0000259" key="1">
    <source>
        <dbReference type="PROSITE" id="PS50943"/>
    </source>
</evidence>
<keyword evidence="3" id="KW-1185">Reference proteome</keyword>
<dbReference type="InterPro" id="IPR001387">
    <property type="entry name" value="Cro/C1-type_HTH"/>
</dbReference>
<dbReference type="Gene3D" id="1.10.260.40">
    <property type="entry name" value="lambda repressor-like DNA-binding domains"/>
    <property type="match status" value="1"/>
</dbReference>
<dbReference type="OrthoDB" id="8902678at2"/>
<dbReference type="PROSITE" id="PS50943">
    <property type="entry name" value="HTH_CROC1"/>
    <property type="match status" value="1"/>
</dbReference>
<name>A0A1H3KDV3_9RHOB</name>
<sequence>MFVSKSRVPQNPIDPVQLRSVFGDNLKKLTARYPSVASLCRELGINRTQFNRYLAAESFPRPDVLHKICTFFEVDARILLEPVDKASEEHDDLFHHPAVRNFLGKTTNPVSLDELPSGFYRFSRPSFVDDNRFVVGTFYVFRIDGRAFVRGFELPEAMNDQGLSISSYNREFRGITLKQEQGLVILAARRGATTCSFSYLARVPSFHNNFWEGYATRTVTESITGQRVVRFVVEHIQGGWREARKITRTAGFCRAEELPGYHARLMRAGHPFR</sequence>
<evidence type="ECO:0000313" key="3">
    <source>
        <dbReference type="Proteomes" id="UP000199026"/>
    </source>
</evidence>
<gene>
    <name evidence="2" type="ORF">SAMN05444486_102461</name>
</gene>
<dbReference type="STRING" id="576131.SAMN05444486_102461"/>
<proteinExistence type="predicted"/>
<keyword evidence="2" id="KW-0238">DNA-binding</keyword>
<dbReference type="SUPFAM" id="SSF47413">
    <property type="entry name" value="lambda repressor-like DNA-binding domains"/>
    <property type="match status" value="1"/>
</dbReference>
<dbReference type="GeneID" id="78124532"/>
<dbReference type="Proteomes" id="UP000199026">
    <property type="component" value="Unassembled WGS sequence"/>
</dbReference>
<accession>A0A1H3KDV3</accession>
<dbReference type="EMBL" id="FNPR01000002">
    <property type="protein sequence ID" value="SDY49778.1"/>
    <property type="molecule type" value="Genomic_DNA"/>
</dbReference>
<dbReference type="CDD" id="cd00093">
    <property type="entry name" value="HTH_XRE"/>
    <property type="match status" value="1"/>
</dbReference>
<protein>
    <submittedName>
        <fullName evidence="2">Cro/C1-type HTH DNA-binding domain-containing protein</fullName>
    </submittedName>
</protein>
<organism evidence="2 3">
    <name type="scientific">Lentibacter algarum</name>
    <dbReference type="NCBI Taxonomy" id="576131"/>
    <lineage>
        <taxon>Bacteria</taxon>
        <taxon>Pseudomonadati</taxon>
        <taxon>Pseudomonadota</taxon>
        <taxon>Alphaproteobacteria</taxon>
        <taxon>Rhodobacterales</taxon>
        <taxon>Roseobacteraceae</taxon>
        <taxon>Lentibacter</taxon>
    </lineage>
</organism>